<comment type="caution">
    <text evidence="1">The sequence shown here is derived from an EMBL/GenBank/DDBJ whole genome shotgun (WGS) entry which is preliminary data.</text>
</comment>
<sequence>MILDEFVLRAKAALAMIASVTAKNKEVFMWLLGRMSSWISLRDRTMMESSGKAIKANAVVAQDGTGLSNSC</sequence>
<dbReference type="Proteomes" id="UP000224567">
    <property type="component" value="Unassembled WGS sequence"/>
</dbReference>
<evidence type="ECO:0000313" key="2">
    <source>
        <dbReference type="Proteomes" id="UP000224567"/>
    </source>
</evidence>
<name>A0A2G2VT13_CAPBA</name>
<evidence type="ECO:0000313" key="1">
    <source>
        <dbReference type="EMBL" id="PHT36115.1"/>
    </source>
</evidence>
<proteinExistence type="predicted"/>
<dbReference type="EMBL" id="MLFT02000010">
    <property type="protein sequence ID" value="PHT36115.1"/>
    <property type="molecule type" value="Genomic_DNA"/>
</dbReference>
<reference evidence="1 2" key="1">
    <citation type="journal article" date="2017" name="Genome Biol.">
        <title>New reference genome sequences of hot pepper reveal the massive evolution of plant disease-resistance genes by retroduplication.</title>
        <authorList>
            <person name="Kim S."/>
            <person name="Park J."/>
            <person name="Yeom S.I."/>
            <person name="Kim Y.M."/>
            <person name="Seo E."/>
            <person name="Kim K.T."/>
            <person name="Kim M.S."/>
            <person name="Lee J.M."/>
            <person name="Cheong K."/>
            <person name="Shin H.S."/>
            <person name="Kim S.B."/>
            <person name="Han K."/>
            <person name="Lee J."/>
            <person name="Park M."/>
            <person name="Lee H.A."/>
            <person name="Lee H.Y."/>
            <person name="Lee Y."/>
            <person name="Oh S."/>
            <person name="Lee J.H."/>
            <person name="Choi E."/>
            <person name="Choi E."/>
            <person name="Lee S.E."/>
            <person name="Jeon J."/>
            <person name="Kim H."/>
            <person name="Choi G."/>
            <person name="Song H."/>
            <person name="Lee J."/>
            <person name="Lee S.C."/>
            <person name="Kwon J.K."/>
            <person name="Lee H.Y."/>
            <person name="Koo N."/>
            <person name="Hong Y."/>
            <person name="Kim R.W."/>
            <person name="Kang W.H."/>
            <person name="Huh J.H."/>
            <person name="Kang B.C."/>
            <person name="Yang T.J."/>
            <person name="Lee Y.H."/>
            <person name="Bennetzen J.L."/>
            <person name="Choi D."/>
        </authorList>
    </citation>
    <scope>NUCLEOTIDE SEQUENCE [LARGE SCALE GENOMIC DNA]</scope>
    <source>
        <strain evidence="2">cv. PBC81</strain>
    </source>
</reference>
<dbReference type="OrthoDB" id="1728417at2759"/>
<accession>A0A2G2VT13</accession>
<dbReference type="AlphaFoldDB" id="A0A2G2VT13"/>
<keyword evidence="2" id="KW-1185">Reference proteome</keyword>
<dbReference type="STRING" id="33114.A0A2G2VT13"/>
<gene>
    <name evidence="1" type="ORF">CQW23_23815</name>
</gene>
<reference evidence="2" key="2">
    <citation type="journal article" date="2017" name="J. Anim. Genet.">
        <title>Multiple reference genome sequences of hot pepper reveal the massive evolution of plant disease resistance genes by retroduplication.</title>
        <authorList>
            <person name="Kim S."/>
            <person name="Park J."/>
            <person name="Yeom S.-I."/>
            <person name="Kim Y.-M."/>
            <person name="Seo E."/>
            <person name="Kim K.-T."/>
            <person name="Kim M.-S."/>
            <person name="Lee J.M."/>
            <person name="Cheong K."/>
            <person name="Shin H.-S."/>
            <person name="Kim S.-B."/>
            <person name="Han K."/>
            <person name="Lee J."/>
            <person name="Park M."/>
            <person name="Lee H.-A."/>
            <person name="Lee H.-Y."/>
            <person name="Lee Y."/>
            <person name="Oh S."/>
            <person name="Lee J.H."/>
            <person name="Choi E."/>
            <person name="Choi E."/>
            <person name="Lee S.E."/>
            <person name="Jeon J."/>
            <person name="Kim H."/>
            <person name="Choi G."/>
            <person name="Song H."/>
            <person name="Lee J."/>
            <person name="Lee S.-C."/>
            <person name="Kwon J.-K."/>
            <person name="Lee H.-Y."/>
            <person name="Koo N."/>
            <person name="Hong Y."/>
            <person name="Kim R.W."/>
            <person name="Kang W.-H."/>
            <person name="Huh J.H."/>
            <person name="Kang B.-C."/>
            <person name="Yang T.-J."/>
            <person name="Lee Y.-H."/>
            <person name="Bennetzen J.L."/>
            <person name="Choi D."/>
        </authorList>
    </citation>
    <scope>NUCLEOTIDE SEQUENCE [LARGE SCALE GENOMIC DNA]</scope>
    <source>
        <strain evidence="2">cv. PBC81</strain>
    </source>
</reference>
<protein>
    <submittedName>
        <fullName evidence="1">Pectinesterase 3</fullName>
    </submittedName>
</protein>
<organism evidence="1 2">
    <name type="scientific">Capsicum baccatum</name>
    <name type="common">Peruvian pepper</name>
    <dbReference type="NCBI Taxonomy" id="33114"/>
    <lineage>
        <taxon>Eukaryota</taxon>
        <taxon>Viridiplantae</taxon>
        <taxon>Streptophyta</taxon>
        <taxon>Embryophyta</taxon>
        <taxon>Tracheophyta</taxon>
        <taxon>Spermatophyta</taxon>
        <taxon>Magnoliopsida</taxon>
        <taxon>eudicotyledons</taxon>
        <taxon>Gunneridae</taxon>
        <taxon>Pentapetalae</taxon>
        <taxon>asterids</taxon>
        <taxon>lamiids</taxon>
        <taxon>Solanales</taxon>
        <taxon>Solanaceae</taxon>
        <taxon>Solanoideae</taxon>
        <taxon>Capsiceae</taxon>
        <taxon>Capsicum</taxon>
    </lineage>
</organism>